<accession>A0A0C9R7V2</accession>
<sequence length="493" mass="57345">MATIMAKRLGHWLDIKIKLTEAQLGFRRGRSTTEGIMVLKTLVGSGLKVKGGKLYTAFIDFKAAFDKVNREKLWGKMRKMEVGEKFLRMVKLIYENTTSKVIAGEQMTESFRTGLGVRQGCPLSPILFNIYINDLEELLRRKGVGGSAIGHKRGSKVYAKLYADDAALVAEEGKDLQRMLKTTEIWSDENKMELSTEKTKIMVFRNGGRRRKEEWRYKGELLQVVNNFKYLGVWFSTRNQFNTHTRNLAGKATQLVNKVWGETRRAKVEDLQKQLFLMETTVKTVAMNGVEIWGWKRWENIEKLQGRYVKSCMGVARNTPNYIWKLESGKRSLEVETKRRALRYLLKLNKMNDDRLAKKCMKEELRGISNGNPTAWGRMIQQTMKEAGDGELLEMLRTDTEEGRWLERMTEITEIWEQQDTQADWEKVDRFSFCNYYLDIKEDTELQDYWGDSELKIWQKSGWARWRCGNVTKEGKKGFADQQCRACKRAGNT</sequence>
<evidence type="ECO:0000313" key="2">
    <source>
        <dbReference type="EMBL" id="JAG82225.1"/>
    </source>
</evidence>
<dbReference type="InterPro" id="IPR043502">
    <property type="entry name" value="DNA/RNA_pol_sf"/>
</dbReference>
<dbReference type="GO" id="GO:0071897">
    <property type="term" value="P:DNA biosynthetic process"/>
    <property type="evidence" value="ECO:0007669"/>
    <property type="project" value="UniProtKB-ARBA"/>
</dbReference>
<dbReference type="PROSITE" id="PS50878">
    <property type="entry name" value="RT_POL"/>
    <property type="match status" value="1"/>
</dbReference>
<dbReference type="EMBL" id="GBYB01012458">
    <property type="protein sequence ID" value="JAG82225.1"/>
    <property type="molecule type" value="Transcribed_RNA"/>
</dbReference>
<proteinExistence type="predicted"/>
<name>A0A0C9R7V2_9HYME</name>
<gene>
    <name evidence="3" type="primary">LIN1_0</name>
    <name evidence="2" type="synonym">LIN1_1</name>
    <name evidence="2" type="ORF">g.17620</name>
    <name evidence="3" type="ORF">g.17626</name>
</gene>
<evidence type="ECO:0000259" key="1">
    <source>
        <dbReference type="PROSITE" id="PS50878"/>
    </source>
</evidence>
<reference evidence="3" key="1">
    <citation type="submission" date="2015-01" db="EMBL/GenBank/DDBJ databases">
        <title>Transcriptome Assembly of Fopius arisanus.</title>
        <authorList>
            <person name="Geib S."/>
        </authorList>
    </citation>
    <scope>NUCLEOTIDE SEQUENCE</scope>
</reference>
<organism evidence="3">
    <name type="scientific">Fopius arisanus</name>
    <dbReference type="NCBI Taxonomy" id="64838"/>
    <lineage>
        <taxon>Eukaryota</taxon>
        <taxon>Metazoa</taxon>
        <taxon>Ecdysozoa</taxon>
        <taxon>Arthropoda</taxon>
        <taxon>Hexapoda</taxon>
        <taxon>Insecta</taxon>
        <taxon>Pterygota</taxon>
        <taxon>Neoptera</taxon>
        <taxon>Endopterygota</taxon>
        <taxon>Hymenoptera</taxon>
        <taxon>Apocrita</taxon>
        <taxon>Ichneumonoidea</taxon>
        <taxon>Braconidae</taxon>
        <taxon>Opiinae</taxon>
        <taxon>Fopius</taxon>
    </lineage>
</organism>
<protein>
    <submittedName>
        <fullName evidence="3">LIN1_0 protein</fullName>
    </submittedName>
    <submittedName>
        <fullName evidence="2">LIN1_1 protein</fullName>
    </submittedName>
</protein>
<dbReference type="InterPro" id="IPR000477">
    <property type="entry name" value="RT_dom"/>
</dbReference>
<dbReference type="AlphaFoldDB" id="A0A0C9R7V2"/>
<feature type="domain" description="Reverse transcriptase" evidence="1">
    <location>
        <begin position="1"/>
        <end position="222"/>
    </location>
</feature>
<dbReference type="SUPFAM" id="SSF56672">
    <property type="entry name" value="DNA/RNA polymerases"/>
    <property type="match status" value="1"/>
</dbReference>
<dbReference type="Pfam" id="PF00078">
    <property type="entry name" value="RVT_1"/>
    <property type="match status" value="1"/>
</dbReference>
<evidence type="ECO:0000313" key="3">
    <source>
        <dbReference type="EMBL" id="JAG82226.1"/>
    </source>
</evidence>
<dbReference type="CDD" id="cd01650">
    <property type="entry name" value="RT_nLTR_like"/>
    <property type="match status" value="1"/>
</dbReference>
<dbReference type="PANTHER" id="PTHR47027">
    <property type="entry name" value="REVERSE TRANSCRIPTASE DOMAIN-CONTAINING PROTEIN"/>
    <property type="match status" value="1"/>
</dbReference>
<dbReference type="PANTHER" id="PTHR47027:SF20">
    <property type="entry name" value="REVERSE TRANSCRIPTASE-LIKE PROTEIN WITH RNA-DIRECTED DNA POLYMERASE DOMAIN"/>
    <property type="match status" value="1"/>
</dbReference>
<dbReference type="EMBL" id="GBYB01012459">
    <property type="protein sequence ID" value="JAG82226.1"/>
    <property type="molecule type" value="Transcribed_RNA"/>
</dbReference>